<evidence type="ECO:0000313" key="12">
    <source>
        <dbReference type="Proteomes" id="UP000327000"/>
    </source>
</evidence>
<keyword evidence="8" id="KW-0456">Lyase</keyword>
<keyword evidence="3" id="KW-0210">Decarboxylase</keyword>
<dbReference type="OrthoDB" id="9790893at2"/>
<dbReference type="Proteomes" id="UP000327000">
    <property type="component" value="Unassembled WGS sequence"/>
</dbReference>
<keyword evidence="1" id="KW-1003">Cell membrane</keyword>
<evidence type="ECO:0000256" key="5">
    <source>
        <dbReference type="ARBA" id="ARBA00023136"/>
    </source>
</evidence>
<evidence type="ECO:0000256" key="6">
    <source>
        <dbReference type="ARBA" id="ARBA00023145"/>
    </source>
</evidence>
<evidence type="ECO:0000256" key="2">
    <source>
        <dbReference type="ARBA" id="ARBA00022516"/>
    </source>
</evidence>
<keyword evidence="2" id="KW-0444">Lipid biosynthesis</keyword>
<evidence type="ECO:0000256" key="9">
    <source>
        <dbReference type="ARBA" id="ARBA00023264"/>
    </source>
</evidence>
<evidence type="ECO:0000256" key="4">
    <source>
        <dbReference type="ARBA" id="ARBA00023098"/>
    </source>
</evidence>
<evidence type="ECO:0000256" key="8">
    <source>
        <dbReference type="ARBA" id="ARBA00023239"/>
    </source>
</evidence>
<keyword evidence="5" id="KW-0472">Membrane</keyword>
<gene>
    <name evidence="11" type="ORF">FRZ00_31580</name>
</gene>
<dbReference type="GO" id="GO:0004609">
    <property type="term" value="F:phosphatidylserine decarboxylase activity"/>
    <property type="evidence" value="ECO:0007669"/>
    <property type="project" value="InterPro"/>
</dbReference>
<organism evidence="11 12">
    <name type="scientific">Streptomyces mobaraensis</name>
    <name type="common">Streptoverticillium mobaraense</name>
    <dbReference type="NCBI Taxonomy" id="35621"/>
    <lineage>
        <taxon>Bacteria</taxon>
        <taxon>Bacillati</taxon>
        <taxon>Actinomycetota</taxon>
        <taxon>Actinomycetes</taxon>
        <taxon>Kitasatosporales</taxon>
        <taxon>Streptomycetaceae</taxon>
        <taxon>Streptomyces</taxon>
    </lineage>
</organism>
<dbReference type="Pfam" id="PF02666">
    <property type="entry name" value="PS_Dcarbxylase"/>
    <property type="match status" value="1"/>
</dbReference>
<name>A0A5N5VYG3_STRMB</name>
<keyword evidence="9" id="KW-1208">Phospholipid metabolism</keyword>
<comment type="caution">
    <text evidence="11">The sequence shown here is derived from an EMBL/GenBank/DDBJ whole genome shotgun (WGS) entry which is preliminary data.</text>
</comment>
<dbReference type="PANTHER" id="PTHR35809">
    <property type="entry name" value="ARCHAETIDYLSERINE DECARBOXYLASE PROENZYME-RELATED"/>
    <property type="match status" value="1"/>
</dbReference>
<dbReference type="AlphaFoldDB" id="A0A5N5VYG3"/>
<keyword evidence="4" id="KW-0443">Lipid metabolism</keyword>
<evidence type="ECO:0000256" key="10">
    <source>
        <dbReference type="ARBA" id="ARBA00023317"/>
    </source>
</evidence>
<evidence type="ECO:0000256" key="3">
    <source>
        <dbReference type="ARBA" id="ARBA00022793"/>
    </source>
</evidence>
<evidence type="ECO:0000313" key="11">
    <source>
        <dbReference type="EMBL" id="KAB7833908.1"/>
    </source>
</evidence>
<keyword evidence="7" id="KW-0594">Phospholipid biosynthesis</keyword>
<dbReference type="EMBL" id="VOKX01000122">
    <property type="protein sequence ID" value="KAB7833908.1"/>
    <property type="molecule type" value="Genomic_DNA"/>
</dbReference>
<keyword evidence="12" id="KW-1185">Reference proteome</keyword>
<dbReference type="GO" id="GO:0008654">
    <property type="term" value="P:phospholipid biosynthetic process"/>
    <property type="evidence" value="ECO:0007669"/>
    <property type="project" value="UniProtKB-KW"/>
</dbReference>
<sequence length="239" mass="27839">MAQDLNDWIEDEVVPYEERPLEWISQYHFFRDPARAAYVDHTYFFSPADGAIVYQKVVDPQESIIDIKGKPYSLAAALRDESFGHRCLVIGIFMTFFDVHINRMPYGGRLSFALKEPIGTFNLPMLAMEQDLLERLRVNPAHARYLHLNERMVNRVDAPRLRGSYWMLQIADYDVDSITPFCRRQGMFRSQGRRFSQIRYGSQVDLVIPLAADREYVPVEAVGRHVKAGLDPLVKIRWR</sequence>
<proteinExistence type="predicted"/>
<keyword evidence="6" id="KW-0865">Zymogen</keyword>
<evidence type="ECO:0000256" key="1">
    <source>
        <dbReference type="ARBA" id="ARBA00022475"/>
    </source>
</evidence>
<keyword evidence="10" id="KW-0670">Pyruvate</keyword>
<dbReference type="PANTHER" id="PTHR35809:SF1">
    <property type="entry name" value="ARCHAETIDYLSERINE DECARBOXYLASE PROENZYME-RELATED"/>
    <property type="match status" value="1"/>
</dbReference>
<dbReference type="InterPro" id="IPR003817">
    <property type="entry name" value="PS_Dcarbxylase"/>
</dbReference>
<reference evidence="11 12" key="1">
    <citation type="journal article" date="2019" name="Microb. Cell Fact.">
        <title>Exploring novel herbicidin analogues by transcriptional regulator overexpression and MS/MS molecular networking.</title>
        <authorList>
            <person name="Shi Y."/>
            <person name="Gu R."/>
            <person name="Li Y."/>
            <person name="Wang X."/>
            <person name="Ren W."/>
            <person name="Li X."/>
            <person name="Wang L."/>
            <person name="Xie Y."/>
            <person name="Hong B."/>
        </authorList>
    </citation>
    <scope>NUCLEOTIDE SEQUENCE [LARGE SCALE GENOMIC DNA]</scope>
    <source>
        <strain evidence="11 12">US-43</strain>
    </source>
</reference>
<dbReference type="InterPro" id="IPR033175">
    <property type="entry name" value="PSD-A"/>
</dbReference>
<dbReference type="RefSeq" id="WP_152265864.1">
    <property type="nucleotide sequence ID" value="NZ_VOKX01000122.1"/>
</dbReference>
<evidence type="ECO:0000256" key="7">
    <source>
        <dbReference type="ARBA" id="ARBA00023209"/>
    </source>
</evidence>
<accession>A0A5N5VYG3</accession>
<protein>
    <submittedName>
        <fullName evidence="11">Phosphatidylserine decarboxylase</fullName>
    </submittedName>
</protein>